<protein>
    <recommendedName>
        <fullName evidence="5">AAA+ ATPase domain-containing protein</fullName>
    </recommendedName>
</protein>
<proteinExistence type="inferred from homology"/>
<dbReference type="GO" id="GO:0016887">
    <property type="term" value="F:ATP hydrolysis activity"/>
    <property type="evidence" value="ECO:0007669"/>
    <property type="project" value="InterPro"/>
</dbReference>
<dbReference type="Gene3D" id="3.40.50.300">
    <property type="entry name" value="P-loop containing nucleotide triphosphate hydrolases"/>
    <property type="match status" value="1"/>
</dbReference>
<evidence type="ECO:0000256" key="3">
    <source>
        <dbReference type="ARBA" id="ARBA00022741"/>
    </source>
</evidence>
<dbReference type="InterPro" id="IPR003439">
    <property type="entry name" value="ABC_transporter-like_ATP-bd"/>
</dbReference>
<dbReference type="AlphaFoldDB" id="A0A382S6N2"/>
<evidence type="ECO:0000256" key="2">
    <source>
        <dbReference type="ARBA" id="ARBA00022448"/>
    </source>
</evidence>
<sequence>VRELKTYFPVLRGLIRRPVGWVKAVDGVSLDVHRGEILGLAGESGCGKTTMIRSIMRAIEPTSGTVEFHDGDTFKMVTEMDADGLKQIRAKMQYVFQNPFSALDPRMTVKDIVAEPLVIRGSLTGSELSDRVGELLVRVGLNAAHMNRFPHAFSGGQRQRIGIARALAL</sequence>
<dbReference type="GO" id="GO:0005524">
    <property type="term" value="F:ATP binding"/>
    <property type="evidence" value="ECO:0007669"/>
    <property type="project" value="UniProtKB-KW"/>
</dbReference>
<dbReference type="CDD" id="cd03257">
    <property type="entry name" value="ABC_NikE_OppD_transporters"/>
    <property type="match status" value="1"/>
</dbReference>
<dbReference type="InterPro" id="IPR003593">
    <property type="entry name" value="AAA+_ATPase"/>
</dbReference>
<keyword evidence="2" id="KW-0813">Transport</keyword>
<keyword evidence="4" id="KW-0067">ATP-binding</keyword>
<dbReference type="PANTHER" id="PTHR43776:SF7">
    <property type="entry name" value="D,D-DIPEPTIDE TRANSPORT ATP-BINDING PROTEIN DDPF-RELATED"/>
    <property type="match status" value="1"/>
</dbReference>
<dbReference type="InterPro" id="IPR050319">
    <property type="entry name" value="ABC_transp_ATP-bind"/>
</dbReference>
<feature type="domain" description="AAA+ ATPase" evidence="5">
    <location>
        <begin position="34"/>
        <end position="138"/>
    </location>
</feature>
<evidence type="ECO:0000256" key="4">
    <source>
        <dbReference type="ARBA" id="ARBA00022840"/>
    </source>
</evidence>
<accession>A0A382S6N2</accession>
<dbReference type="Pfam" id="PF00005">
    <property type="entry name" value="ABC_tran"/>
    <property type="match status" value="1"/>
</dbReference>
<feature type="non-terminal residue" evidence="6">
    <location>
        <position position="1"/>
    </location>
</feature>
<comment type="similarity">
    <text evidence="1">Belongs to the ABC transporter superfamily.</text>
</comment>
<dbReference type="SMART" id="SM00382">
    <property type="entry name" value="AAA"/>
    <property type="match status" value="1"/>
</dbReference>
<evidence type="ECO:0000256" key="1">
    <source>
        <dbReference type="ARBA" id="ARBA00005417"/>
    </source>
</evidence>
<reference evidence="6" key="1">
    <citation type="submission" date="2018-05" db="EMBL/GenBank/DDBJ databases">
        <authorList>
            <person name="Lanie J.A."/>
            <person name="Ng W.-L."/>
            <person name="Kazmierczak K.M."/>
            <person name="Andrzejewski T.M."/>
            <person name="Davidsen T.M."/>
            <person name="Wayne K.J."/>
            <person name="Tettelin H."/>
            <person name="Glass J.I."/>
            <person name="Rusch D."/>
            <person name="Podicherti R."/>
            <person name="Tsui H.-C.T."/>
            <person name="Winkler M.E."/>
        </authorList>
    </citation>
    <scope>NUCLEOTIDE SEQUENCE</scope>
</reference>
<organism evidence="6">
    <name type="scientific">marine metagenome</name>
    <dbReference type="NCBI Taxonomy" id="408172"/>
    <lineage>
        <taxon>unclassified sequences</taxon>
        <taxon>metagenomes</taxon>
        <taxon>ecological metagenomes</taxon>
    </lineage>
</organism>
<dbReference type="EMBL" id="UINC01126824">
    <property type="protein sequence ID" value="SVD05550.1"/>
    <property type="molecule type" value="Genomic_DNA"/>
</dbReference>
<name>A0A382S6N2_9ZZZZ</name>
<dbReference type="GO" id="GO:0055085">
    <property type="term" value="P:transmembrane transport"/>
    <property type="evidence" value="ECO:0007669"/>
    <property type="project" value="UniProtKB-ARBA"/>
</dbReference>
<dbReference type="PANTHER" id="PTHR43776">
    <property type="entry name" value="TRANSPORT ATP-BINDING PROTEIN"/>
    <property type="match status" value="1"/>
</dbReference>
<dbReference type="SUPFAM" id="SSF52540">
    <property type="entry name" value="P-loop containing nucleoside triphosphate hydrolases"/>
    <property type="match status" value="1"/>
</dbReference>
<feature type="non-terminal residue" evidence="6">
    <location>
        <position position="169"/>
    </location>
</feature>
<evidence type="ECO:0000313" key="6">
    <source>
        <dbReference type="EMBL" id="SVD05550.1"/>
    </source>
</evidence>
<evidence type="ECO:0000259" key="5">
    <source>
        <dbReference type="SMART" id="SM00382"/>
    </source>
</evidence>
<gene>
    <name evidence="6" type="ORF">METZ01_LOCUS358404</name>
</gene>
<dbReference type="InterPro" id="IPR027417">
    <property type="entry name" value="P-loop_NTPase"/>
</dbReference>
<keyword evidence="3" id="KW-0547">Nucleotide-binding</keyword>